<dbReference type="AlphaFoldDB" id="D7M5G7"/>
<dbReference type="Proteomes" id="UP000008694">
    <property type="component" value="Unassembled WGS sequence"/>
</dbReference>
<name>D7M5G7_ARALL</name>
<proteinExistence type="predicted"/>
<protein>
    <submittedName>
        <fullName evidence="1">Predicted protein</fullName>
    </submittedName>
</protein>
<dbReference type="EMBL" id="GL348718">
    <property type="protein sequence ID" value="EFH48513.1"/>
    <property type="molecule type" value="Genomic_DNA"/>
</dbReference>
<dbReference type="Gramene" id="fgenesh1_pg.C_scaffold_6002299">
    <property type="protein sequence ID" value="fgenesh1_pg.C_scaffold_6002299"/>
    <property type="gene ID" value="fgenesh1_pg.C_scaffold_6002299"/>
</dbReference>
<accession>D7M5G7</accession>
<evidence type="ECO:0000313" key="2">
    <source>
        <dbReference type="Proteomes" id="UP000008694"/>
    </source>
</evidence>
<gene>
    <name evidence="1" type="ORF">ARALYDRAFT_351706</name>
</gene>
<sequence>MRRFQRPYHPMVGSFVNAGYHLMEIIESTTTTHPPSPAAGQDFPLWMFKEDFRPCFSAKYTWEQVPKYYFITCVALKIGLPHDLGHKVWELYSHVFYAAGRKGHMITSSSPACILSPYGWKSANLFSIIT</sequence>
<organism evidence="2">
    <name type="scientific">Arabidopsis lyrata subsp. lyrata</name>
    <name type="common">Lyre-leaved rock-cress</name>
    <dbReference type="NCBI Taxonomy" id="81972"/>
    <lineage>
        <taxon>Eukaryota</taxon>
        <taxon>Viridiplantae</taxon>
        <taxon>Streptophyta</taxon>
        <taxon>Embryophyta</taxon>
        <taxon>Tracheophyta</taxon>
        <taxon>Spermatophyta</taxon>
        <taxon>Magnoliopsida</taxon>
        <taxon>eudicotyledons</taxon>
        <taxon>Gunneridae</taxon>
        <taxon>Pentapetalae</taxon>
        <taxon>rosids</taxon>
        <taxon>malvids</taxon>
        <taxon>Brassicales</taxon>
        <taxon>Brassicaceae</taxon>
        <taxon>Camelineae</taxon>
        <taxon>Arabidopsis</taxon>
    </lineage>
</organism>
<keyword evidence="2" id="KW-1185">Reference proteome</keyword>
<reference evidence="2" key="1">
    <citation type="journal article" date="2011" name="Nat. Genet.">
        <title>The Arabidopsis lyrata genome sequence and the basis of rapid genome size change.</title>
        <authorList>
            <person name="Hu T.T."/>
            <person name="Pattyn P."/>
            <person name="Bakker E.G."/>
            <person name="Cao J."/>
            <person name="Cheng J.-F."/>
            <person name="Clark R.M."/>
            <person name="Fahlgren N."/>
            <person name="Fawcett J.A."/>
            <person name="Grimwood J."/>
            <person name="Gundlach H."/>
            <person name="Haberer G."/>
            <person name="Hollister J.D."/>
            <person name="Ossowski S."/>
            <person name="Ottilar R.P."/>
            <person name="Salamov A.A."/>
            <person name="Schneeberger K."/>
            <person name="Spannagl M."/>
            <person name="Wang X."/>
            <person name="Yang L."/>
            <person name="Nasrallah M.E."/>
            <person name="Bergelson J."/>
            <person name="Carrington J.C."/>
            <person name="Gaut B.S."/>
            <person name="Schmutz J."/>
            <person name="Mayer K.F.X."/>
            <person name="Van de Peer Y."/>
            <person name="Grigoriev I.V."/>
            <person name="Nordborg M."/>
            <person name="Weigel D."/>
            <person name="Guo Y.-L."/>
        </authorList>
    </citation>
    <scope>NUCLEOTIDE SEQUENCE [LARGE SCALE GENOMIC DNA]</scope>
    <source>
        <strain evidence="2">cv. MN47</strain>
    </source>
</reference>
<evidence type="ECO:0000313" key="1">
    <source>
        <dbReference type="EMBL" id="EFH48513.1"/>
    </source>
</evidence>
<dbReference type="HOGENOM" id="CLU_1940994_0_0_1"/>